<feature type="compositionally biased region" description="Low complexity" evidence="1">
    <location>
        <begin position="234"/>
        <end position="245"/>
    </location>
</feature>
<evidence type="ECO:0000313" key="2">
    <source>
        <dbReference type="EMBL" id="KAK3316512.1"/>
    </source>
</evidence>
<comment type="caution">
    <text evidence="2">The sequence shown here is derived from an EMBL/GenBank/DDBJ whole genome shotgun (WGS) entry which is preliminary data.</text>
</comment>
<dbReference type="Proteomes" id="UP001283341">
    <property type="component" value="Unassembled WGS sequence"/>
</dbReference>
<evidence type="ECO:0000256" key="1">
    <source>
        <dbReference type="SAM" id="MobiDB-lite"/>
    </source>
</evidence>
<feature type="compositionally biased region" description="Basic and acidic residues" evidence="1">
    <location>
        <begin position="267"/>
        <end position="281"/>
    </location>
</feature>
<dbReference type="EMBL" id="JAUEDM010000005">
    <property type="protein sequence ID" value="KAK3316512.1"/>
    <property type="molecule type" value="Genomic_DNA"/>
</dbReference>
<accession>A0AAE0I1Q9</accession>
<feature type="compositionally biased region" description="Basic residues" evidence="1">
    <location>
        <begin position="99"/>
        <end position="114"/>
    </location>
</feature>
<feature type="region of interest" description="Disordered" evidence="1">
    <location>
        <begin position="72"/>
        <end position="123"/>
    </location>
</feature>
<dbReference type="AlphaFoldDB" id="A0AAE0I1Q9"/>
<evidence type="ECO:0000313" key="3">
    <source>
        <dbReference type="Proteomes" id="UP001283341"/>
    </source>
</evidence>
<feature type="compositionally biased region" description="Low complexity" evidence="1">
    <location>
        <begin position="254"/>
        <end position="266"/>
    </location>
</feature>
<sequence length="281" mass="31134">MFILLLQSSFSKHCISRPQTCLSCDQQRDSNNQANHLSQDLCRVFPGDLGIDLLSLQLFLTSQYRPVNLIMSSNRSNPDSPCDPTYGGVVGGRSESRARNRTASHSRGTPRRRGNSYEPPDDLSAYEAAARGDPITITMPGGWTRPRAPPEPLPEYHPYSDCPYRPDSNADRGSSDSGTAGSGYLPFRYSARIGGCTARLAKPFNFEYTYWEHHSLSDAAHTTGTARNNNLARASTTASDVSSVSHYADRDDVSPVSPTTRTSSQSWREDRRDGQDSRRHR</sequence>
<gene>
    <name evidence="2" type="ORF">B0H66DRAFT_297050</name>
</gene>
<reference evidence="2" key="2">
    <citation type="submission" date="2023-06" db="EMBL/GenBank/DDBJ databases">
        <authorList>
            <consortium name="Lawrence Berkeley National Laboratory"/>
            <person name="Haridas S."/>
            <person name="Hensen N."/>
            <person name="Bonometti L."/>
            <person name="Westerberg I."/>
            <person name="Brannstrom I.O."/>
            <person name="Guillou S."/>
            <person name="Cros-Aarteil S."/>
            <person name="Calhoun S."/>
            <person name="Kuo A."/>
            <person name="Mondo S."/>
            <person name="Pangilinan J."/>
            <person name="Riley R."/>
            <person name="Labutti K."/>
            <person name="Andreopoulos B."/>
            <person name="Lipzen A."/>
            <person name="Chen C."/>
            <person name="Yanf M."/>
            <person name="Daum C."/>
            <person name="Ng V."/>
            <person name="Clum A."/>
            <person name="Steindorff A."/>
            <person name="Ohm R."/>
            <person name="Martin F."/>
            <person name="Silar P."/>
            <person name="Natvig D."/>
            <person name="Lalanne C."/>
            <person name="Gautier V."/>
            <person name="Ament-Velasquez S.L."/>
            <person name="Kruys A."/>
            <person name="Hutchinson M.I."/>
            <person name="Powell A.J."/>
            <person name="Barry K."/>
            <person name="Miller A.N."/>
            <person name="Grigoriev I.V."/>
            <person name="Debuchy R."/>
            <person name="Gladieux P."/>
            <person name="Thoren M.H."/>
            <person name="Johannesson H."/>
        </authorList>
    </citation>
    <scope>NUCLEOTIDE SEQUENCE</scope>
    <source>
        <strain evidence="2">CBS 118394</strain>
    </source>
</reference>
<keyword evidence="3" id="KW-1185">Reference proteome</keyword>
<protein>
    <submittedName>
        <fullName evidence="2">Uncharacterized protein</fullName>
    </submittedName>
</protein>
<feature type="region of interest" description="Disordered" evidence="1">
    <location>
        <begin position="233"/>
        <end position="281"/>
    </location>
</feature>
<organism evidence="2 3">
    <name type="scientific">Apodospora peruviana</name>
    <dbReference type="NCBI Taxonomy" id="516989"/>
    <lineage>
        <taxon>Eukaryota</taxon>
        <taxon>Fungi</taxon>
        <taxon>Dikarya</taxon>
        <taxon>Ascomycota</taxon>
        <taxon>Pezizomycotina</taxon>
        <taxon>Sordariomycetes</taxon>
        <taxon>Sordariomycetidae</taxon>
        <taxon>Sordariales</taxon>
        <taxon>Lasiosphaeriaceae</taxon>
        <taxon>Apodospora</taxon>
    </lineage>
</organism>
<proteinExistence type="predicted"/>
<reference evidence="2" key="1">
    <citation type="journal article" date="2023" name="Mol. Phylogenet. Evol.">
        <title>Genome-scale phylogeny and comparative genomics of the fungal order Sordariales.</title>
        <authorList>
            <person name="Hensen N."/>
            <person name="Bonometti L."/>
            <person name="Westerberg I."/>
            <person name="Brannstrom I.O."/>
            <person name="Guillou S."/>
            <person name="Cros-Aarteil S."/>
            <person name="Calhoun S."/>
            <person name="Haridas S."/>
            <person name="Kuo A."/>
            <person name="Mondo S."/>
            <person name="Pangilinan J."/>
            <person name="Riley R."/>
            <person name="LaButti K."/>
            <person name="Andreopoulos B."/>
            <person name="Lipzen A."/>
            <person name="Chen C."/>
            <person name="Yan M."/>
            <person name="Daum C."/>
            <person name="Ng V."/>
            <person name="Clum A."/>
            <person name="Steindorff A."/>
            <person name="Ohm R.A."/>
            <person name="Martin F."/>
            <person name="Silar P."/>
            <person name="Natvig D.O."/>
            <person name="Lalanne C."/>
            <person name="Gautier V."/>
            <person name="Ament-Velasquez S.L."/>
            <person name="Kruys A."/>
            <person name="Hutchinson M.I."/>
            <person name="Powell A.J."/>
            <person name="Barry K."/>
            <person name="Miller A.N."/>
            <person name="Grigoriev I.V."/>
            <person name="Debuchy R."/>
            <person name="Gladieux P."/>
            <person name="Hiltunen Thoren M."/>
            <person name="Johannesson H."/>
        </authorList>
    </citation>
    <scope>NUCLEOTIDE SEQUENCE</scope>
    <source>
        <strain evidence="2">CBS 118394</strain>
    </source>
</reference>
<name>A0AAE0I1Q9_9PEZI</name>
<feature type="region of interest" description="Disordered" evidence="1">
    <location>
        <begin position="135"/>
        <end position="184"/>
    </location>
</feature>